<dbReference type="GO" id="GO:0050385">
    <property type="term" value="F:ureidoglycolate lyase activity"/>
    <property type="evidence" value="ECO:0007669"/>
    <property type="project" value="UniProtKB-EC"/>
</dbReference>
<evidence type="ECO:0000256" key="1">
    <source>
        <dbReference type="ARBA" id="ARBA00010211"/>
    </source>
</evidence>
<evidence type="ECO:0000259" key="3">
    <source>
        <dbReference type="Pfam" id="PF01557"/>
    </source>
</evidence>
<dbReference type="EMBL" id="OOGT01000079">
    <property type="protein sequence ID" value="SPL70741.1"/>
    <property type="molecule type" value="Genomic_DNA"/>
</dbReference>
<dbReference type="PANTHER" id="PTHR42796">
    <property type="entry name" value="FUMARYLACETOACETATE HYDROLASE DOMAIN-CONTAINING PROTEIN 2A-RELATED"/>
    <property type="match status" value="1"/>
</dbReference>
<dbReference type="GO" id="GO:0044281">
    <property type="term" value="P:small molecule metabolic process"/>
    <property type="evidence" value="ECO:0007669"/>
    <property type="project" value="UniProtKB-ARBA"/>
</dbReference>
<evidence type="ECO:0000256" key="2">
    <source>
        <dbReference type="ARBA" id="ARBA00022723"/>
    </source>
</evidence>
<keyword evidence="5" id="KW-1185">Reference proteome</keyword>
<gene>
    <name evidence="4" type="ORF">KPC_1919</name>
</gene>
<dbReference type="GO" id="GO:0046872">
    <property type="term" value="F:metal ion binding"/>
    <property type="evidence" value="ECO:0007669"/>
    <property type="project" value="UniProtKB-KW"/>
</dbReference>
<dbReference type="EC" id="4.3.2.3" evidence="4"/>
<dbReference type="AlphaFoldDB" id="A0A2U3MZA3"/>
<dbReference type="Proteomes" id="UP000245974">
    <property type="component" value="Unassembled WGS sequence"/>
</dbReference>
<keyword evidence="4" id="KW-0456">Lyase</keyword>
<evidence type="ECO:0000313" key="4">
    <source>
        <dbReference type="EMBL" id="SPL70741.1"/>
    </source>
</evidence>
<dbReference type="FunFam" id="3.90.850.10:FF:000008">
    <property type="entry name" value="FAA hydrolase family protein"/>
    <property type="match status" value="1"/>
</dbReference>
<protein>
    <submittedName>
        <fullName evidence="4">Ureidoglycolate lyase</fullName>
        <ecNumber evidence="4">4.3.2.3</ecNumber>
    </submittedName>
</protein>
<dbReference type="InterPro" id="IPR051121">
    <property type="entry name" value="FAH"/>
</dbReference>
<accession>A0A2U3MZA3</accession>
<dbReference type="InParanoid" id="A0A2U3MZA3"/>
<evidence type="ECO:0000313" key="5">
    <source>
        <dbReference type="Proteomes" id="UP000245974"/>
    </source>
</evidence>
<keyword evidence="2" id="KW-0479">Metal-binding</keyword>
<dbReference type="OrthoDB" id="9805307at2"/>
<feature type="domain" description="Fumarylacetoacetase-like C-terminal" evidence="3">
    <location>
        <begin position="75"/>
        <end position="279"/>
    </location>
</feature>
<dbReference type="PANTHER" id="PTHR42796:SF4">
    <property type="entry name" value="FUMARYLACETOACETATE HYDROLASE DOMAIN-CONTAINING PROTEIN 2A"/>
    <property type="match status" value="1"/>
</dbReference>
<dbReference type="Gene3D" id="3.90.850.10">
    <property type="entry name" value="Fumarylacetoacetase-like, C-terminal domain"/>
    <property type="match status" value="1"/>
</dbReference>
<dbReference type="SUPFAM" id="SSF56529">
    <property type="entry name" value="FAH"/>
    <property type="match status" value="1"/>
</dbReference>
<sequence>MKLLSFSKNGQSSFGLVKDNAVIDLKSKFNQQYASLKDLLAVDNYLEKIQSVADSTPDYLLAEIQFEPVIPNPEQIFCIGLNYADHVQETKREVTEKPMIFMRLSPSQVGHEQALLRPVEAEQFDYEGEIAIIIGQGGRRISKEAAWDHIAGYACYNDGSVRDWQRHTAQWGPGKNFFKTGAFGPWMVTSDEIKANEEMTLLTRVNGQEVQRATTSQLIHDIPSLIHYISTFTPLQAGDVIVSGTPGGIGLKRTPPLLLSEGDVVEIEIDRIGTLKNTVKNDA</sequence>
<dbReference type="RefSeq" id="WP_121974195.1">
    <property type="nucleotide sequence ID" value="NZ_OOGT01000079.1"/>
</dbReference>
<dbReference type="Pfam" id="PF01557">
    <property type="entry name" value="FAA_hydrolase"/>
    <property type="match status" value="1"/>
</dbReference>
<dbReference type="InterPro" id="IPR036663">
    <property type="entry name" value="Fumarylacetoacetase_C_sf"/>
</dbReference>
<reference evidence="5" key="1">
    <citation type="submission" date="2018-03" db="EMBL/GenBank/DDBJ databases">
        <authorList>
            <person name="Blom J."/>
        </authorList>
    </citation>
    <scope>NUCLEOTIDE SEQUENCE [LARGE SCALE GENOMIC DNA]</scope>
    <source>
        <strain evidence="5">KPC-SM-21</strain>
    </source>
</reference>
<dbReference type="InterPro" id="IPR011234">
    <property type="entry name" value="Fumarylacetoacetase-like_C"/>
</dbReference>
<organism evidence="4 5">
    <name type="scientific">Acinetobacter stercoris</name>
    <dbReference type="NCBI Taxonomy" id="2126983"/>
    <lineage>
        <taxon>Bacteria</taxon>
        <taxon>Pseudomonadati</taxon>
        <taxon>Pseudomonadota</taxon>
        <taxon>Gammaproteobacteria</taxon>
        <taxon>Moraxellales</taxon>
        <taxon>Moraxellaceae</taxon>
        <taxon>Acinetobacter</taxon>
    </lineage>
</organism>
<proteinExistence type="inferred from homology"/>
<name>A0A2U3MZA3_9GAMM</name>
<comment type="similarity">
    <text evidence="1">Belongs to the FAH family.</text>
</comment>